<gene>
    <name evidence="1" type="ORF">EYC80_004906</name>
</gene>
<dbReference type="EMBL" id="VIGI01000002">
    <property type="protein sequence ID" value="KAB8303492.1"/>
    <property type="molecule type" value="Genomic_DNA"/>
</dbReference>
<dbReference type="AlphaFoldDB" id="A0A5N6KIG3"/>
<accession>A0A5N6KIG3</accession>
<reference evidence="1 2" key="1">
    <citation type="submission" date="2019-06" db="EMBL/GenBank/DDBJ databases">
        <title>Genome Sequence of the Brown Rot Fungal Pathogen Monilinia laxa.</title>
        <authorList>
            <person name="De Miccolis Angelini R.M."/>
            <person name="Landi L."/>
            <person name="Abate D."/>
            <person name="Pollastro S."/>
            <person name="Romanazzi G."/>
            <person name="Faretra F."/>
        </authorList>
    </citation>
    <scope>NUCLEOTIDE SEQUENCE [LARGE SCALE GENOMIC DNA]</scope>
    <source>
        <strain evidence="1 2">Mlax316</strain>
    </source>
</reference>
<protein>
    <submittedName>
        <fullName evidence="1">Uncharacterized protein</fullName>
    </submittedName>
</protein>
<dbReference type="Proteomes" id="UP000326757">
    <property type="component" value="Unassembled WGS sequence"/>
</dbReference>
<name>A0A5N6KIG3_MONLA</name>
<sequence>MFYIKYAHVILALRTYLCWDNYINARTEEIVKFWFNYALLCIQRTVNPRDTSIRTPVQNVSSSHHLIQNSPYLGTNHIKTTHALVRENCCDPNGSSFFMSLVEDIAQANPDFPLITTFMNNAQSVP</sequence>
<keyword evidence="2" id="KW-1185">Reference proteome</keyword>
<evidence type="ECO:0000313" key="1">
    <source>
        <dbReference type="EMBL" id="KAB8303492.1"/>
    </source>
</evidence>
<comment type="caution">
    <text evidence="1">The sequence shown here is derived from an EMBL/GenBank/DDBJ whole genome shotgun (WGS) entry which is preliminary data.</text>
</comment>
<organism evidence="1 2">
    <name type="scientific">Monilinia laxa</name>
    <name type="common">Brown rot fungus</name>
    <name type="synonym">Sclerotinia laxa</name>
    <dbReference type="NCBI Taxonomy" id="61186"/>
    <lineage>
        <taxon>Eukaryota</taxon>
        <taxon>Fungi</taxon>
        <taxon>Dikarya</taxon>
        <taxon>Ascomycota</taxon>
        <taxon>Pezizomycotina</taxon>
        <taxon>Leotiomycetes</taxon>
        <taxon>Helotiales</taxon>
        <taxon>Sclerotiniaceae</taxon>
        <taxon>Monilinia</taxon>
    </lineage>
</organism>
<evidence type="ECO:0000313" key="2">
    <source>
        <dbReference type="Proteomes" id="UP000326757"/>
    </source>
</evidence>
<proteinExistence type="predicted"/>